<proteinExistence type="predicted"/>
<feature type="domain" description="SCP" evidence="2">
    <location>
        <begin position="36"/>
        <end position="179"/>
    </location>
</feature>
<dbReference type="Pfam" id="PF00188">
    <property type="entry name" value="CAP"/>
    <property type="match status" value="1"/>
</dbReference>
<accession>A0A5K1HDX6</accession>
<feature type="signal peptide" evidence="1">
    <location>
        <begin position="1"/>
        <end position="16"/>
    </location>
</feature>
<dbReference type="InterPro" id="IPR034113">
    <property type="entry name" value="SCP_GAPR1-like"/>
</dbReference>
<dbReference type="SMART" id="SM00198">
    <property type="entry name" value="SCP"/>
    <property type="match status" value="1"/>
</dbReference>
<dbReference type="InterPro" id="IPR014044">
    <property type="entry name" value="CAP_dom"/>
</dbReference>
<gene>
    <name evidence="3" type="ORF">NYM_LOCUS29360</name>
</gene>
<dbReference type="AlphaFoldDB" id="A0A5K1HDX6"/>
<evidence type="ECO:0000313" key="3">
    <source>
        <dbReference type="EMBL" id="VVW85892.1"/>
    </source>
</evidence>
<dbReference type="Gene3D" id="3.40.33.10">
    <property type="entry name" value="CAP"/>
    <property type="match status" value="1"/>
</dbReference>
<evidence type="ECO:0000259" key="2">
    <source>
        <dbReference type="SMART" id="SM00198"/>
    </source>
</evidence>
<reference evidence="3" key="1">
    <citation type="submission" date="2019-09" db="EMBL/GenBank/DDBJ databases">
        <authorList>
            <person name="Zhang L."/>
        </authorList>
    </citation>
    <scope>NUCLEOTIDE SEQUENCE</scope>
</reference>
<dbReference type="InterPro" id="IPR001283">
    <property type="entry name" value="CRISP-related"/>
</dbReference>
<organism evidence="3">
    <name type="scientific">Nymphaea colorata</name>
    <name type="common">pocket water lily</name>
    <dbReference type="NCBI Taxonomy" id="210225"/>
    <lineage>
        <taxon>Eukaryota</taxon>
        <taxon>Viridiplantae</taxon>
        <taxon>Streptophyta</taxon>
        <taxon>Embryophyta</taxon>
        <taxon>Tracheophyta</taxon>
        <taxon>Spermatophyta</taxon>
        <taxon>Magnoliopsida</taxon>
        <taxon>Nymphaeales</taxon>
        <taxon>Nymphaeaceae</taxon>
        <taxon>Nymphaea</taxon>
    </lineage>
</organism>
<protein>
    <recommendedName>
        <fullName evidence="2">SCP domain-containing protein</fullName>
    </recommendedName>
</protein>
<dbReference type="EMBL" id="LR721967">
    <property type="protein sequence ID" value="VVW85892.1"/>
    <property type="molecule type" value="Genomic_DNA"/>
</dbReference>
<dbReference type="OrthoDB" id="337038at2759"/>
<keyword evidence="1" id="KW-0732">Signal</keyword>
<dbReference type="InterPro" id="IPR035940">
    <property type="entry name" value="CAP_sf"/>
</dbReference>
<dbReference type="CDD" id="cd05382">
    <property type="entry name" value="CAP_GAPR1-like"/>
    <property type="match status" value="1"/>
</dbReference>
<sequence>MNKSFVLALLLATALALQISHKAAFISHEAALDLAALRASELSRHNAKRALHGTPSLTLSDSLNTAAQTYADYLATNHVFTHSPSAKNGTYGENLYWGWGYPSKTYKDGEATESWYGENVNYDYQTGAAKQTGKVIGHFTALVWKAVTQVGFGFALVAEQGGFAVYVVANYSPTPNVRGQYVANVPAPV</sequence>
<dbReference type="OMA" id="NIAWRIS"/>
<dbReference type="PRINTS" id="PR00837">
    <property type="entry name" value="V5TPXLIKE"/>
</dbReference>
<dbReference type="PANTHER" id="PTHR10334">
    <property type="entry name" value="CYSTEINE-RICH SECRETORY PROTEIN-RELATED"/>
    <property type="match status" value="1"/>
</dbReference>
<feature type="chain" id="PRO_5023810716" description="SCP domain-containing protein" evidence="1">
    <location>
        <begin position="17"/>
        <end position="189"/>
    </location>
</feature>
<dbReference type="SUPFAM" id="SSF55797">
    <property type="entry name" value="PR-1-like"/>
    <property type="match status" value="1"/>
</dbReference>
<evidence type="ECO:0000256" key="1">
    <source>
        <dbReference type="SAM" id="SignalP"/>
    </source>
</evidence>
<name>A0A5K1HDX6_9MAGN</name>